<protein>
    <submittedName>
        <fullName evidence="1">Uncharacterized protein</fullName>
    </submittedName>
</protein>
<evidence type="ECO:0000313" key="2">
    <source>
        <dbReference type="Proteomes" id="UP000474757"/>
    </source>
</evidence>
<keyword evidence="2" id="KW-1185">Reference proteome</keyword>
<accession>A0A6B2JT38</accession>
<reference evidence="1 2" key="1">
    <citation type="submission" date="2020-02" db="EMBL/GenBank/DDBJ databases">
        <title>Pseudoroseicyclus tamarix, sp. nov., isolated from offshore sediment of a Tamarix chinensis forest.</title>
        <authorList>
            <person name="Gai Y."/>
        </authorList>
    </citation>
    <scope>NUCLEOTIDE SEQUENCE [LARGE SCALE GENOMIC DNA]</scope>
    <source>
        <strain evidence="1 2">CLL3-39</strain>
    </source>
</reference>
<proteinExistence type="predicted"/>
<comment type="caution">
    <text evidence="1">The sequence shown here is derived from an EMBL/GenBank/DDBJ whole genome shotgun (WGS) entry which is preliminary data.</text>
</comment>
<dbReference type="Proteomes" id="UP000474757">
    <property type="component" value="Unassembled WGS sequence"/>
</dbReference>
<dbReference type="AlphaFoldDB" id="A0A6B2JT38"/>
<sequence length="376" mass="42553">MKTYEHALAAFKESRFEEIIDGVIEYLGPQAGQLSGRPDLIKLCDLALRSGFMREGFEVQDRGKIEALLDIAGLLAPLSHFRAALAFEDGDRKAGWMYLANASPYSQELHAFPSLGLNSAARTPHWPELARGKHCTFGDPVIETLGDGREARYAIVFSADSTYLKRFLSLSLASIRAKCRDYLAVYHVISPDEEAMALMRAEAGDDVIFYIENAPQRPDDKAYFASARFFAARRVVSTLKIPAFILDIDMRCEKNFGDMMEARYFRPRKTQLRIMSGLNLPWHKMVANCVYSPATPASEAFLTLVCEYLSYHFSRSYGEPLWWIDQNALFFAHMKRPETEFKNIPGAAVREYVTYPKLFEDKDEVFGRARADAGAD</sequence>
<organism evidence="1 2">
    <name type="scientific">Pseudoroseicyclus tamaricis</name>
    <dbReference type="NCBI Taxonomy" id="2705421"/>
    <lineage>
        <taxon>Bacteria</taxon>
        <taxon>Pseudomonadati</taxon>
        <taxon>Pseudomonadota</taxon>
        <taxon>Alphaproteobacteria</taxon>
        <taxon>Rhodobacterales</taxon>
        <taxon>Paracoccaceae</taxon>
        <taxon>Pseudoroseicyclus</taxon>
    </lineage>
</organism>
<evidence type="ECO:0000313" key="1">
    <source>
        <dbReference type="EMBL" id="NDV01195.1"/>
    </source>
</evidence>
<name>A0A6B2JT38_9RHOB</name>
<dbReference type="EMBL" id="JAAGAB010000002">
    <property type="protein sequence ID" value="NDV01195.1"/>
    <property type="molecule type" value="Genomic_DNA"/>
</dbReference>
<dbReference type="RefSeq" id="WP_163892656.1">
    <property type="nucleotide sequence ID" value="NZ_JAAFYS010000002.1"/>
</dbReference>
<gene>
    <name evidence="1" type="ORF">GZA08_09475</name>
</gene>